<dbReference type="GO" id="GO:0008168">
    <property type="term" value="F:methyltransferase activity"/>
    <property type="evidence" value="ECO:0007669"/>
    <property type="project" value="UniProtKB-KW"/>
</dbReference>
<comment type="caution">
    <text evidence="5">The sequence shown here is derived from an EMBL/GenBank/DDBJ whole genome shotgun (WGS) entry which is preliminary data.</text>
</comment>
<keyword evidence="1" id="KW-0489">Methyltransferase</keyword>
<comment type="similarity">
    <text evidence="4">Belongs to the methyltransferase superfamily. METTL23 family.</text>
</comment>
<keyword evidence="2" id="KW-0808">Transferase</keyword>
<dbReference type="PANTHER" id="PTHR14614:SF164">
    <property type="entry name" value="HISTONE-ARGININE METHYLTRANSFERASE METTL23"/>
    <property type="match status" value="1"/>
</dbReference>
<organism evidence="5 6">
    <name type="scientific">Blomia tropicalis</name>
    <name type="common">Mite</name>
    <dbReference type="NCBI Taxonomy" id="40697"/>
    <lineage>
        <taxon>Eukaryota</taxon>
        <taxon>Metazoa</taxon>
        <taxon>Ecdysozoa</taxon>
        <taxon>Arthropoda</taxon>
        <taxon>Chelicerata</taxon>
        <taxon>Arachnida</taxon>
        <taxon>Acari</taxon>
        <taxon>Acariformes</taxon>
        <taxon>Sarcoptiformes</taxon>
        <taxon>Astigmata</taxon>
        <taxon>Glycyphagoidea</taxon>
        <taxon>Echimyopodidae</taxon>
        <taxon>Blomia</taxon>
    </lineage>
</organism>
<protein>
    <submittedName>
        <fullName evidence="5">Uncharacterized protein</fullName>
    </submittedName>
</protein>
<evidence type="ECO:0000313" key="5">
    <source>
        <dbReference type="EMBL" id="KAJ6216176.1"/>
    </source>
</evidence>
<dbReference type="Proteomes" id="UP001142055">
    <property type="component" value="Chromosome 3"/>
</dbReference>
<dbReference type="AlphaFoldDB" id="A0A9Q0RKC6"/>
<evidence type="ECO:0000256" key="4">
    <source>
        <dbReference type="ARBA" id="ARBA00043988"/>
    </source>
</evidence>
<evidence type="ECO:0000313" key="6">
    <source>
        <dbReference type="Proteomes" id="UP001142055"/>
    </source>
</evidence>
<evidence type="ECO:0000256" key="1">
    <source>
        <dbReference type="ARBA" id="ARBA00022603"/>
    </source>
</evidence>
<name>A0A9Q0RKC6_BLOTA</name>
<dbReference type="PANTHER" id="PTHR14614">
    <property type="entry name" value="HEPATOCELLULAR CARCINOMA-ASSOCIATED ANTIGEN"/>
    <property type="match status" value="1"/>
</dbReference>
<reference evidence="5" key="1">
    <citation type="submission" date="2022-12" db="EMBL/GenBank/DDBJ databases">
        <title>Genome assemblies of Blomia tropicalis.</title>
        <authorList>
            <person name="Cui Y."/>
        </authorList>
    </citation>
    <scope>NUCLEOTIDE SEQUENCE</scope>
    <source>
        <tissue evidence="5">Adult mites</tissue>
    </source>
</reference>
<dbReference type="OMA" id="VIGITWG"/>
<dbReference type="InterPro" id="IPR029063">
    <property type="entry name" value="SAM-dependent_MTases_sf"/>
</dbReference>
<evidence type="ECO:0000256" key="2">
    <source>
        <dbReference type="ARBA" id="ARBA00022679"/>
    </source>
</evidence>
<dbReference type="GO" id="GO:0032259">
    <property type="term" value="P:methylation"/>
    <property type="evidence" value="ECO:0007669"/>
    <property type="project" value="UniProtKB-KW"/>
</dbReference>
<dbReference type="InterPro" id="IPR019410">
    <property type="entry name" value="Methyltransf_16"/>
</dbReference>
<keyword evidence="3" id="KW-0949">S-adenosyl-L-methionine</keyword>
<accession>A0A9Q0RKC6</accession>
<dbReference type="GO" id="GO:0005737">
    <property type="term" value="C:cytoplasm"/>
    <property type="evidence" value="ECO:0007669"/>
    <property type="project" value="TreeGrafter"/>
</dbReference>
<sequence>MSNCKELQFKLSNDKELKVHIKEVYETQYSNYVWPSALVLCDFICKNHDQFQSKTVIELGSGTGICAIVAAKIGAKCYLTDKVGYQELSKENLHLNRIEDAEVFPLEWGSMIDSFPKIDYIIGSDCFYDETDFENLLFTVSLLLDNSIDPKEAKFFTTYQLRSSTYSIECLARKWNLKCSLIPFSHTNVNNQVIELYEMKKESF</sequence>
<dbReference type="EMBL" id="JAPWDV010000003">
    <property type="protein sequence ID" value="KAJ6216176.1"/>
    <property type="molecule type" value="Genomic_DNA"/>
</dbReference>
<gene>
    <name evidence="5" type="ORF">RDWZM_007333</name>
</gene>
<evidence type="ECO:0000256" key="3">
    <source>
        <dbReference type="ARBA" id="ARBA00022691"/>
    </source>
</evidence>
<dbReference type="GO" id="GO:0005634">
    <property type="term" value="C:nucleus"/>
    <property type="evidence" value="ECO:0007669"/>
    <property type="project" value="TreeGrafter"/>
</dbReference>
<dbReference type="Pfam" id="PF10294">
    <property type="entry name" value="Methyltransf_16"/>
    <property type="match status" value="1"/>
</dbReference>
<dbReference type="Gene3D" id="3.40.50.150">
    <property type="entry name" value="Vaccinia Virus protein VP39"/>
    <property type="match status" value="1"/>
</dbReference>
<proteinExistence type="inferred from homology"/>
<dbReference type="SUPFAM" id="SSF53335">
    <property type="entry name" value="S-adenosyl-L-methionine-dependent methyltransferases"/>
    <property type="match status" value="1"/>
</dbReference>
<keyword evidence="6" id="KW-1185">Reference proteome</keyword>